<dbReference type="InterPro" id="IPR007801">
    <property type="entry name" value="MbnB/TglH/ChrH"/>
</dbReference>
<gene>
    <name evidence="2" type="ORF">JHX87_10915</name>
</gene>
<organism evidence="2 3">
    <name type="scientific">Paracoccus fistulariae</name>
    <dbReference type="NCBI Taxonomy" id="658446"/>
    <lineage>
        <taxon>Bacteria</taxon>
        <taxon>Pseudomonadati</taxon>
        <taxon>Pseudomonadota</taxon>
        <taxon>Alphaproteobacteria</taxon>
        <taxon>Rhodobacterales</taxon>
        <taxon>Paracoccaceae</taxon>
        <taxon>Paracoccus</taxon>
    </lineage>
</organism>
<accession>A0ABY7SJ15</accession>
<dbReference type="PANTHER" id="PTHR42194">
    <property type="entry name" value="UPF0276 PROTEIN HI_1600"/>
    <property type="match status" value="1"/>
</dbReference>
<reference evidence="2 3" key="1">
    <citation type="submission" date="2021-01" db="EMBL/GenBank/DDBJ databases">
        <title>Biogeographic distribution of Paracoccus.</title>
        <authorList>
            <person name="Hollensteiner J."/>
            <person name="Leineberger J."/>
            <person name="Brinkhoff T."/>
            <person name="Daniel R."/>
        </authorList>
    </citation>
    <scope>NUCLEOTIDE SEQUENCE [LARGE SCALE GENOMIC DNA]</scope>
    <source>
        <strain evidence="2 3">KCTC 22803</strain>
    </source>
</reference>
<name>A0ABY7SJ15_9RHOB</name>
<dbReference type="Gene3D" id="3.20.20.150">
    <property type="entry name" value="Divalent-metal-dependent TIM barrel enzymes"/>
    <property type="match status" value="1"/>
</dbReference>
<dbReference type="SUPFAM" id="SSF51658">
    <property type="entry name" value="Xylose isomerase-like"/>
    <property type="match status" value="1"/>
</dbReference>
<sequence length="280" mass="30618">MTRLPPRAGLGFKPEHFADIRKDMNPPAFFEVHAENYMGAGGLPHAQLTALRNDHAISLHGVGLSIGGANGLDQAHLARLKSLCDRYQPDSFSEHLAWSSHGAEYLNDLLPLPYTEETLATICDHVDQVQEFLGRRMLLENPATYVLFAQSTIPETEFMADIAARTGCGLLLDVNNVFVSCTNHRKDPRAYLADFPMAKVGEIHLGGHDSEDLPSGPLLIDSHGAPVSNPVWTLFAEVIERMGPLPTLVEWDNDVPEWSVLAQEAARADRILAGVAAHAC</sequence>
<dbReference type="HAMAP" id="MF_00697">
    <property type="entry name" value="UPF0276"/>
    <property type="match status" value="1"/>
</dbReference>
<dbReference type="Proteomes" id="UP001219349">
    <property type="component" value="Chromosome"/>
</dbReference>
<dbReference type="Pfam" id="PF05114">
    <property type="entry name" value="MbnB_TglH_ChrH"/>
    <property type="match status" value="1"/>
</dbReference>
<evidence type="ECO:0000256" key="1">
    <source>
        <dbReference type="HAMAP-Rule" id="MF_00697"/>
    </source>
</evidence>
<comment type="similarity">
    <text evidence="1">Belongs to the UPF0276 family.</text>
</comment>
<dbReference type="InterPro" id="IPR036237">
    <property type="entry name" value="Xyl_isomerase-like_sf"/>
</dbReference>
<protein>
    <recommendedName>
        <fullName evidence="1">UPF0276 protein JHX87_10915</fullName>
    </recommendedName>
</protein>
<dbReference type="NCBIfam" id="NF003818">
    <property type="entry name" value="PRK05409.1"/>
    <property type="match status" value="1"/>
</dbReference>
<proteinExistence type="inferred from homology"/>
<evidence type="ECO:0000313" key="3">
    <source>
        <dbReference type="Proteomes" id="UP001219349"/>
    </source>
</evidence>
<evidence type="ECO:0000313" key="2">
    <source>
        <dbReference type="EMBL" id="WCR06022.1"/>
    </source>
</evidence>
<keyword evidence="3" id="KW-1185">Reference proteome</keyword>
<dbReference type="PANTHER" id="PTHR42194:SF1">
    <property type="entry name" value="UPF0276 PROTEIN HI_1600"/>
    <property type="match status" value="1"/>
</dbReference>
<dbReference type="EMBL" id="CP067136">
    <property type="protein sequence ID" value="WCR06022.1"/>
    <property type="molecule type" value="Genomic_DNA"/>
</dbReference>
<dbReference type="RefSeq" id="WP_271884913.1">
    <property type="nucleotide sequence ID" value="NZ_CP067136.1"/>
</dbReference>